<organism evidence="9 10">
    <name type="scientific">Mycobacterium noviomagense</name>
    <dbReference type="NCBI Taxonomy" id="459858"/>
    <lineage>
        <taxon>Bacteria</taxon>
        <taxon>Bacillati</taxon>
        <taxon>Actinomycetota</taxon>
        <taxon>Actinomycetes</taxon>
        <taxon>Mycobacteriales</taxon>
        <taxon>Mycobacteriaceae</taxon>
        <taxon>Mycobacterium</taxon>
    </lineage>
</organism>
<keyword evidence="7 8" id="KW-0503">Monooxygenase</keyword>
<keyword evidence="4 8" id="KW-0479">Metal-binding</keyword>
<dbReference type="PRINTS" id="PR00359">
    <property type="entry name" value="BP450"/>
</dbReference>
<evidence type="ECO:0000256" key="4">
    <source>
        <dbReference type="ARBA" id="ARBA00022723"/>
    </source>
</evidence>
<dbReference type="PANTHER" id="PTHR46696:SF4">
    <property type="entry name" value="BIOTIN BIOSYNTHESIS CYTOCHROME P450"/>
    <property type="match status" value="1"/>
</dbReference>
<dbReference type="PANTHER" id="PTHR46696">
    <property type="entry name" value="P450, PUTATIVE (EUROFUNG)-RELATED"/>
    <property type="match status" value="1"/>
</dbReference>
<dbReference type="InterPro" id="IPR002397">
    <property type="entry name" value="Cyt_P450_B"/>
</dbReference>
<dbReference type="GO" id="GO:0008395">
    <property type="term" value="F:steroid hydroxylase activity"/>
    <property type="evidence" value="ECO:0007669"/>
    <property type="project" value="TreeGrafter"/>
</dbReference>
<keyword evidence="6 8" id="KW-0408">Iron</keyword>
<dbReference type="CDD" id="cd11033">
    <property type="entry name" value="CYP142-like"/>
    <property type="match status" value="1"/>
</dbReference>
<evidence type="ECO:0000256" key="2">
    <source>
        <dbReference type="ARBA" id="ARBA00010617"/>
    </source>
</evidence>
<accession>A0A7I7PB89</accession>
<dbReference type="Proteomes" id="UP000466894">
    <property type="component" value="Chromosome"/>
</dbReference>
<evidence type="ECO:0000256" key="5">
    <source>
        <dbReference type="ARBA" id="ARBA00023002"/>
    </source>
</evidence>
<dbReference type="GO" id="GO:0036199">
    <property type="term" value="F:cholest-4-en-3-one 26-monooxygenase activity"/>
    <property type="evidence" value="ECO:0007669"/>
    <property type="project" value="TreeGrafter"/>
</dbReference>
<evidence type="ECO:0000256" key="1">
    <source>
        <dbReference type="ARBA" id="ARBA00001971"/>
    </source>
</evidence>
<keyword evidence="5 8" id="KW-0560">Oxidoreductase</keyword>
<name>A0A7I7PB89_9MYCO</name>
<comment type="cofactor">
    <cofactor evidence="1">
        <name>heme</name>
        <dbReference type="ChEBI" id="CHEBI:30413"/>
    </cofactor>
</comment>
<dbReference type="FunFam" id="1.10.630.10:FF:000018">
    <property type="entry name" value="Cytochrome P450 monooxygenase"/>
    <property type="match status" value="1"/>
</dbReference>
<gene>
    <name evidence="9" type="primary">cyp142</name>
    <name evidence="9" type="ORF">MNVI_12010</name>
</gene>
<dbReference type="GO" id="GO:0020037">
    <property type="term" value="F:heme binding"/>
    <property type="evidence" value="ECO:0007669"/>
    <property type="project" value="InterPro"/>
</dbReference>
<evidence type="ECO:0000256" key="7">
    <source>
        <dbReference type="ARBA" id="ARBA00023033"/>
    </source>
</evidence>
<evidence type="ECO:0000313" key="9">
    <source>
        <dbReference type="EMBL" id="BBY05883.1"/>
    </source>
</evidence>
<dbReference type="Pfam" id="PF00067">
    <property type="entry name" value="p450"/>
    <property type="match status" value="1"/>
</dbReference>
<keyword evidence="3 8" id="KW-0349">Heme</keyword>
<dbReference type="InterPro" id="IPR036396">
    <property type="entry name" value="Cyt_P450_sf"/>
</dbReference>
<sequence>MSRCAASAATENIALCTSALRMRTGMVNTVPAMVCCEADMTLTVVGRVAMTEAIAVPDVDLTDGTFYASGGARAAYRWMRTNQPVFRDRNGLAAASTYQAIIDAERNPELFSNTGGIRPDQDALPMMIDMDDPPHLLRRKLVNAGFTRKQVKDKERSIAELCDTLIDAVCERGECDFVRDLAAPLPMAVIGDMLGVRPEQRDMFLKWSDDLVAFLSSHVSQEDFQVTMDAFAAYNEFTRATIAARRQEPTEDLVSVLVSSEVDGERLSDDELVMETLLILIGGDETTRHTLSGGTEQLLRNRDQWEMLQRDPDQLLPSAIEEMLRWTSPVKNMCRTLTADTEFHGTQLYKGEKMMLLFESANFDEAEFDEPERFDITRNPNSHLAFGFGTHFCLGNQLARLELTLMTRRIVERLPDLRLASDDRLPLRPANFVSGLESMPVVFTPTAPRRRS</sequence>
<dbReference type="GO" id="GO:0005506">
    <property type="term" value="F:iron ion binding"/>
    <property type="evidence" value="ECO:0007669"/>
    <property type="project" value="InterPro"/>
</dbReference>
<dbReference type="AlphaFoldDB" id="A0A7I7PB89"/>
<dbReference type="Gene3D" id="1.10.630.10">
    <property type="entry name" value="Cytochrome P450"/>
    <property type="match status" value="1"/>
</dbReference>
<dbReference type="InterPro" id="IPR001128">
    <property type="entry name" value="Cyt_P450"/>
</dbReference>
<proteinExistence type="inferred from homology"/>
<protein>
    <submittedName>
        <fullName evidence="9">Putative cytochrome P450 142</fullName>
    </submittedName>
</protein>
<comment type="similarity">
    <text evidence="2 8">Belongs to the cytochrome P450 family.</text>
</comment>
<evidence type="ECO:0000256" key="8">
    <source>
        <dbReference type="RuleBase" id="RU000461"/>
    </source>
</evidence>
<dbReference type="GO" id="GO:0006707">
    <property type="term" value="P:cholesterol catabolic process"/>
    <property type="evidence" value="ECO:0007669"/>
    <property type="project" value="TreeGrafter"/>
</dbReference>
<evidence type="ECO:0000256" key="6">
    <source>
        <dbReference type="ARBA" id="ARBA00023004"/>
    </source>
</evidence>
<evidence type="ECO:0000313" key="10">
    <source>
        <dbReference type="Proteomes" id="UP000466894"/>
    </source>
</evidence>
<dbReference type="KEGG" id="mnv:MNVI_12010"/>
<reference evidence="9 10" key="1">
    <citation type="journal article" date="2019" name="Emerg. Microbes Infect.">
        <title>Comprehensive subspecies identification of 175 nontuberculous mycobacteria species based on 7547 genomic profiles.</title>
        <authorList>
            <person name="Matsumoto Y."/>
            <person name="Kinjo T."/>
            <person name="Motooka D."/>
            <person name="Nabeya D."/>
            <person name="Jung N."/>
            <person name="Uechi K."/>
            <person name="Horii T."/>
            <person name="Iida T."/>
            <person name="Fujita J."/>
            <person name="Nakamura S."/>
        </authorList>
    </citation>
    <scope>NUCLEOTIDE SEQUENCE [LARGE SCALE GENOMIC DNA]</scope>
    <source>
        <strain evidence="9 10">JCM 16367</strain>
    </source>
</reference>
<evidence type="ECO:0000256" key="3">
    <source>
        <dbReference type="ARBA" id="ARBA00022617"/>
    </source>
</evidence>
<dbReference type="PRINTS" id="PR00385">
    <property type="entry name" value="P450"/>
</dbReference>
<dbReference type="EMBL" id="AP022583">
    <property type="protein sequence ID" value="BBY05883.1"/>
    <property type="molecule type" value="Genomic_DNA"/>
</dbReference>
<dbReference type="SUPFAM" id="SSF48264">
    <property type="entry name" value="Cytochrome P450"/>
    <property type="match status" value="1"/>
</dbReference>
<dbReference type="InterPro" id="IPR017972">
    <property type="entry name" value="Cyt_P450_CS"/>
</dbReference>
<dbReference type="PROSITE" id="PS00086">
    <property type="entry name" value="CYTOCHROME_P450"/>
    <property type="match status" value="1"/>
</dbReference>